<proteinExistence type="inferred from homology"/>
<dbReference type="RefSeq" id="WP_348759311.1">
    <property type="nucleotide sequence ID" value="NZ_OZ026884.1"/>
</dbReference>
<dbReference type="GO" id="GO:0003677">
    <property type="term" value="F:DNA binding"/>
    <property type="evidence" value="ECO:0007669"/>
    <property type="project" value="UniProtKB-KW"/>
</dbReference>
<evidence type="ECO:0000313" key="3">
    <source>
        <dbReference type="Proteomes" id="UP001497493"/>
    </source>
</evidence>
<organism evidence="2 3">
    <name type="scientific">Candidatus Methylocalor cossyra</name>
    <dbReference type="NCBI Taxonomy" id="3108543"/>
    <lineage>
        <taxon>Bacteria</taxon>
        <taxon>Pseudomonadati</taxon>
        <taxon>Pseudomonadota</taxon>
        <taxon>Gammaproteobacteria</taxon>
        <taxon>Methylococcales</taxon>
        <taxon>Methylococcaceae</taxon>
        <taxon>Candidatus Methylocalor</taxon>
    </lineage>
</organism>
<name>A0ABM9NGN1_9GAMM</name>
<gene>
    <name evidence="2" type="primary">bolA</name>
    <name evidence="2" type="ORF">MECH1_V1_0998</name>
</gene>
<keyword evidence="2" id="KW-0238">DNA-binding</keyword>
<evidence type="ECO:0000256" key="1">
    <source>
        <dbReference type="RuleBase" id="RU003860"/>
    </source>
</evidence>
<dbReference type="InterPro" id="IPR002634">
    <property type="entry name" value="BolA"/>
</dbReference>
<sequence length="92" mass="10149">MGSERLLRLRERLEQAFQPVRLEIVDDSRAHAGHRHGGGGHFSVRLCSERFEGRTALERHRLVYAAVADMMPGEIHALSITASTPAESGGTE</sequence>
<dbReference type="PANTHER" id="PTHR46230">
    <property type="match status" value="1"/>
</dbReference>
<dbReference type="Gene3D" id="3.30.300.90">
    <property type="entry name" value="BolA-like"/>
    <property type="match status" value="1"/>
</dbReference>
<dbReference type="EMBL" id="OZ026884">
    <property type="protein sequence ID" value="CAL1239774.1"/>
    <property type="molecule type" value="Genomic_DNA"/>
</dbReference>
<comment type="similarity">
    <text evidence="1">Belongs to the BolA/IbaG family.</text>
</comment>
<dbReference type="Proteomes" id="UP001497493">
    <property type="component" value="Chromosome"/>
</dbReference>
<evidence type="ECO:0000313" key="2">
    <source>
        <dbReference type="EMBL" id="CAL1239774.1"/>
    </source>
</evidence>
<accession>A0ABM9NGN1</accession>
<dbReference type="Pfam" id="PF01722">
    <property type="entry name" value="BolA"/>
    <property type="match status" value="1"/>
</dbReference>
<keyword evidence="3" id="KW-1185">Reference proteome</keyword>
<dbReference type="PIRSF" id="PIRSF003113">
    <property type="entry name" value="BolA"/>
    <property type="match status" value="1"/>
</dbReference>
<dbReference type="InterPro" id="IPR036065">
    <property type="entry name" value="BolA-like_sf"/>
</dbReference>
<reference evidence="2 3" key="1">
    <citation type="submission" date="2024-04" db="EMBL/GenBank/DDBJ databases">
        <authorList>
            <person name="Cremers G."/>
        </authorList>
    </citation>
    <scope>NUCLEOTIDE SEQUENCE [LARGE SCALE GENOMIC DNA]</scope>
    <source>
        <strain evidence="2">MeCH1-AG</strain>
    </source>
</reference>
<protein>
    <submittedName>
        <fullName evidence="2">DNA-binding transcriptional regulator BolA</fullName>
    </submittedName>
</protein>
<dbReference type="SUPFAM" id="SSF82657">
    <property type="entry name" value="BolA-like"/>
    <property type="match status" value="1"/>
</dbReference>
<dbReference type="PANTHER" id="PTHR46230:SF7">
    <property type="entry name" value="BOLA-LIKE PROTEIN 1"/>
    <property type="match status" value="1"/>
</dbReference>